<feature type="transmembrane region" description="Helical" evidence="1">
    <location>
        <begin position="210"/>
        <end position="232"/>
    </location>
</feature>
<evidence type="ECO:0008006" key="4">
    <source>
        <dbReference type="Google" id="ProtNLM"/>
    </source>
</evidence>
<reference evidence="2 3" key="1">
    <citation type="submission" date="2024-08" db="EMBL/GenBank/DDBJ databases">
        <authorList>
            <person name="Arias E."/>
        </authorList>
    </citation>
    <scope>NUCLEOTIDE SEQUENCE [LARGE SCALE GENOMIC DNA]</scope>
    <source>
        <strain evidence="2 3">FAM 25317</strain>
    </source>
</reference>
<feature type="transmembrane region" description="Helical" evidence="1">
    <location>
        <begin position="244"/>
        <end position="261"/>
    </location>
</feature>
<gene>
    <name evidence="2" type="ORF">ACEN34_12760</name>
</gene>
<keyword evidence="3" id="KW-1185">Reference proteome</keyword>
<evidence type="ECO:0000256" key="1">
    <source>
        <dbReference type="SAM" id="Phobius"/>
    </source>
</evidence>
<accession>A0ABW8UI19</accession>
<comment type="caution">
    <text evidence="2">The sequence shown here is derived from an EMBL/GenBank/DDBJ whole genome shotgun (WGS) entry which is preliminary data.</text>
</comment>
<dbReference type="RefSeq" id="WP_407137818.1">
    <property type="nucleotide sequence ID" value="NZ_JBGQPK010000117.1"/>
</dbReference>
<feature type="transmembrane region" description="Helical" evidence="1">
    <location>
        <begin position="20"/>
        <end position="44"/>
    </location>
</feature>
<feature type="transmembrane region" description="Helical" evidence="1">
    <location>
        <begin position="267"/>
        <end position="289"/>
    </location>
</feature>
<keyword evidence="1" id="KW-0812">Transmembrane</keyword>
<dbReference type="Proteomes" id="UP001625389">
    <property type="component" value="Unassembled WGS sequence"/>
</dbReference>
<organism evidence="2 3">
    <name type="scientific">Loigolactobacillus zhaoyuanensis</name>
    <dbReference type="NCBI Taxonomy" id="2486017"/>
    <lineage>
        <taxon>Bacteria</taxon>
        <taxon>Bacillati</taxon>
        <taxon>Bacillota</taxon>
        <taxon>Bacilli</taxon>
        <taxon>Lactobacillales</taxon>
        <taxon>Lactobacillaceae</taxon>
        <taxon>Loigolactobacillus</taxon>
    </lineage>
</organism>
<protein>
    <recommendedName>
        <fullName evidence="4">Dolichyl-phosphate-mannose-protein mannosyltransferase</fullName>
    </recommendedName>
</protein>
<evidence type="ECO:0000313" key="3">
    <source>
        <dbReference type="Proteomes" id="UP001625389"/>
    </source>
</evidence>
<feature type="transmembrane region" description="Helical" evidence="1">
    <location>
        <begin position="129"/>
        <end position="145"/>
    </location>
</feature>
<feature type="non-terminal residue" evidence="2">
    <location>
        <position position="1"/>
    </location>
</feature>
<feature type="transmembrane region" description="Helical" evidence="1">
    <location>
        <begin position="106"/>
        <end position="123"/>
    </location>
</feature>
<feature type="transmembrane region" description="Helical" evidence="1">
    <location>
        <begin position="157"/>
        <end position="177"/>
    </location>
</feature>
<evidence type="ECO:0000313" key="2">
    <source>
        <dbReference type="EMBL" id="MFL2030455.1"/>
    </source>
</evidence>
<proteinExistence type="predicted"/>
<name>A0ABW8UI19_9LACO</name>
<feature type="transmembrane region" description="Helical" evidence="1">
    <location>
        <begin position="56"/>
        <end position="76"/>
    </location>
</feature>
<feature type="transmembrane region" description="Helical" evidence="1">
    <location>
        <begin position="82"/>
        <end position="99"/>
    </location>
</feature>
<dbReference type="EMBL" id="JBGQPK010000117">
    <property type="protein sequence ID" value="MFL2030455.1"/>
    <property type="molecule type" value="Genomic_DNA"/>
</dbReference>
<feature type="transmembrane region" description="Helical" evidence="1">
    <location>
        <begin position="296"/>
        <end position="315"/>
    </location>
</feature>
<keyword evidence="1" id="KW-1133">Transmembrane helix</keyword>
<sequence>AYSDAFDHKGPLLFYINALGYPTVFGIKLLWIIEIISLFLTLLYIYKTARYFTQSFISHLITLFSGIFIVYVMYLGNLSEEFALPFISFSLYAAISYTLGTNNKKYEWLYFYLFGVSGAAVLFLRANMVSLWVCTMILFIVLALYEHKGRMLISRLLIVSSGVLTIIIPITVYNLIIGTFGDMWYQSFTFNFLYSKEPNPNRFLDVLLDFIHLLNEFGLFFILIIYLVLIIYRFSNLSVRLKRVSVLLITITIFNFLTILISKRPYAHYVATEIPMLAVVTASAISLLFSEKKKNFLQFILATFLLVSISLNGLIDTKRQVSDLAGIGKSPEISNVVSYIKAHSKSTDKIYVHKIDANIYNYSNRDSNSRFFVLPSVNLDHFPKLENEFIVSMKKNSPKLIVTNKNFENQRFDEAYQKKLQVILKQDYKLVKTTDHYQIYSLRLN</sequence>
<keyword evidence="1" id="KW-0472">Membrane</keyword>